<comment type="caution">
    <text evidence="4">The sequence shown here is derived from an EMBL/GenBank/DDBJ whole genome shotgun (WGS) entry which is preliminary data.</text>
</comment>
<dbReference type="GO" id="GO:0009368">
    <property type="term" value="C:endopeptidase Clp complex"/>
    <property type="evidence" value="ECO:0007669"/>
    <property type="project" value="TreeGrafter"/>
</dbReference>
<dbReference type="InterPro" id="IPR029045">
    <property type="entry name" value="ClpP/crotonase-like_dom_sf"/>
</dbReference>
<sequence length="206" mass="23392">MSSILRDDVDKFFDYGINIPTRTLYIGSTSYLAEGDESGVDHEMTERAVKGIHLLDSHAKSGDKPFTIIMNNPGGDWYHGVAIYDAITTSRNHITVKVYGHAMSMGAVILQAADERLIAPNARLMIHYGTMGYDSHSKIYQKWAEESKRMDRAHEDIFLEQIREKRPKFSRIKLQAMMNFDTFFSAKEAIELGLADKIIVRGDKNE</sequence>
<dbReference type="AlphaFoldDB" id="A0A0F9KNV8"/>
<dbReference type="PANTHER" id="PTHR10381:SF70">
    <property type="entry name" value="ATP-DEPENDENT CLP PROTEASE PROTEOLYTIC SUBUNIT"/>
    <property type="match status" value="1"/>
</dbReference>
<reference evidence="4" key="1">
    <citation type="journal article" date="2015" name="Nature">
        <title>Complex archaea that bridge the gap between prokaryotes and eukaryotes.</title>
        <authorList>
            <person name="Spang A."/>
            <person name="Saw J.H."/>
            <person name="Jorgensen S.L."/>
            <person name="Zaremba-Niedzwiedzka K."/>
            <person name="Martijn J."/>
            <person name="Lind A.E."/>
            <person name="van Eijk R."/>
            <person name="Schleper C."/>
            <person name="Guy L."/>
            <person name="Ettema T.J."/>
        </authorList>
    </citation>
    <scope>NUCLEOTIDE SEQUENCE</scope>
</reference>
<evidence type="ECO:0000256" key="1">
    <source>
        <dbReference type="ARBA" id="ARBA00007039"/>
    </source>
</evidence>
<evidence type="ECO:0000256" key="3">
    <source>
        <dbReference type="ARBA" id="ARBA00022801"/>
    </source>
</evidence>
<proteinExistence type="inferred from homology"/>
<evidence type="ECO:0000313" key="4">
    <source>
        <dbReference type="EMBL" id="KKM76476.1"/>
    </source>
</evidence>
<dbReference type="GO" id="GO:0004252">
    <property type="term" value="F:serine-type endopeptidase activity"/>
    <property type="evidence" value="ECO:0007669"/>
    <property type="project" value="InterPro"/>
</dbReference>
<dbReference type="Pfam" id="PF00574">
    <property type="entry name" value="CLP_protease"/>
    <property type="match status" value="1"/>
</dbReference>
<dbReference type="GO" id="GO:0006515">
    <property type="term" value="P:protein quality control for misfolded or incompletely synthesized proteins"/>
    <property type="evidence" value="ECO:0007669"/>
    <property type="project" value="TreeGrafter"/>
</dbReference>
<protein>
    <recommendedName>
        <fullName evidence="5">ATP-dependent Clp protease proteolytic subunit</fullName>
    </recommendedName>
</protein>
<organism evidence="4">
    <name type="scientific">marine sediment metagenome</name>
    <dbReference type="NCBI Taxonomy" id="412755"/>
    <lineage>
        <taxon>unclassified sequences</taxon>
        <taxon>metagenomes</taxon>
        <taxon>ecological metagenomes</taxon>
    </lineage>
</organism>
<evidence type="ECO:0008006" key="5">
    <source>
        <dbReference type="Google" id="ProtNLM"/>
    </source>
</evidence>
<keyword evidence="3" id="KW-0378">Hydrolase</keyword>
<dbReference type="Gene3D" id="3.90.226.10">
    <property type="entry name" value="2-enoyl-CoA Hydratase, Chain A, domain 1"/>
    <property type="match status" value="1"/>
</dbReference>
<gene>
    <name evidence="4" type="ORF">LCGC14_1379780</name>
</gene>
<dbReference type="EMBL" id="LAZR01008803">
    <property type="protein sequence ID" value="KKM76476.1"/>
    <property type="molecule type" value="Genomic_DNA"/>
</dbReference>
<accession>A0A0F9KNV8</accession>
<keyword evidence="2" id="KW-0963">Cytoplasm</keyword>
<dbReference type="PRINTS" id="PR00127">
    <property type="entry name" value="CLPPROTEASEP"/>
</dbReference>
<dbReference type="InterPro" id="IPR001907">
    <property type="entry name" value="ClpP"/>
</dbReference>
<comment type="similarity">
    <text evidence="1">Belongs to the peptidase S14 family.</text>
</comment>
<dbReference type="GO" id="GO:0004176">
    <property type="term" value="F:ATP-dependent peptidase activity"/>
    <property type="evidence" value="ECO:0007669"/>
    <property type="project" value="InterPro"/>
</dbReference>
<dbReference type="InterPro" id="IPR023562">
    <property type="entry name" value="ClpP/TepA"/>
</dbReference>
<evidence type="ECO:0000256" key="2">
    <source>
        <dbReference type="ARBA" id="ARBA00022490"/>
    </source>
</evidence>
<dbReference type="GO" id="GO:0051117">
    <property type="term" value="F:ATPase binding"/>
    <property type="evidence" value="ECO:0007669"/>
    <property type="project" value="TreeGrafter"/>
</dbReference>
<dbReference type="PANTHER" id="PTHR10381">
    <property type="entry name" value="ATP-DEPENDENT CLP PROTEASE PROTEOLYTIC SUBUNIT"/>
    <property type="match status" value="1"/>
</dbReference>
<dbReference type="SUPFAM" id="SSF52096">
    <property type="entry name" value="ClpP/crotonase"/>
    <property type="match status" value="1"/>
</dbReference>
<name>A0A0F9KNV8_9ZZZZ</name>